<comment type="caution">
    <text evidence="3">The sequence shown here is derived from an EMBL/GenBank/DDBJ whole genome shotgun (WGS) entry which is preliminary data.</text>
</comment>
<keyword evidence="1" id="KW-0378">Hydrolase</keyword>
<dbReference type="InterPro" id="IPR050272">
    <property type="entry name" value="Isochorismatase-like_hydrls"/>
</dbReference>
<sequence length="164" mass="16633">MARHRLPTGLPTTSRAALLAGARAAGACVIHIVHRGAAGGAFDRVGWRGAIVDALMPRDGEMAIEKPRPSSFSGTDLGARLVALGRPPLVVAGCTTHMRVSTTVRAALDEGFAVTVAADACATRDLPNPPGGVIRAETIHAAALAALADRFALVTKVGVLAGSA</sequence>
<dbReference type="PANTHER" id="PTHR43540:SF15">
    <property type="entry name" value="BLR5631 PROTEIN"/>
    <property type="match status" value="1"/>
</dbReference>
<protein>
    <submittedName>
        <fullName evidence="3">Isochorismatase family protein</fullName>
    </submittedName>
</protein>
<dbReference type="Pfam" id="PF00857">
    <property type="entry name" value="Isochorismatase"/>
    <property type="match status" value="1"/>
</dbReference>
<proteinExistence type="predicted"/>
<dbReference type="InterPro" id="IPR000868">
    <property type="entry name" value="Isochorismatase-like_dom"/>
</dbReference>
<dbReference type="PANTHER" id="PTHR43540">
    <property type="entry name" value="PEROXYUREIDOACRYLATE/UREIDOACRYLATE AMIDOHYDROLASE-RELATED"/>
    <property type="match status" value="1"/>
</dbReference>
<dbReference type="InterPro" id="IPR036380">
    <property type="entry name" value="Isochorismatase-like_sf"/>
</dbReference>
<gene>
    <name evidence="3" type="ORF">QNA08_03765</name>
</gene>
<keyword evidence="4" id="KW-1185">Reference proteome</keyword>
<dbReference type="SUPFAM" id="SSF52499">
    <property type="entry name" value="Isochorismatase-like hydrolases"/>
    <property type="match status" value="1"/>
</dbReference>
<evidence type="ECO:0000313" key="3">
    <source>
        <dbReference type="EMBL" id="MDJ1157354.1"/>
    </source>
</evidence>
<dbReference type="Gene3D" id="3.40.50.850">
    <property type="entry name" value="Isochorismatase-like"/>
    <property type="match status" value="1"/>
</dbReference>
<reference evidence="3 4" key="1">
    <citation type="submission" date="2023-05" db="EMBL/GenBank/DDBJ databases">
        <title>Chelatococcus sp. nov., a moderately thermophilic bacterium isolated from hot spring microbial mat.</title>
        <authorList>
            <person name="Hu C.-J."/>
            <person name="Li W.-J."/>
        </authorList>
    </citation>
    <scope>NUCLEOTIDE SEQUENCE [LARGE SCALE GENOMIC DNA]</scope>
    <source>
        <strain evidence="3 4">SYSU G07232</strain>
    </source>
</reference>
<evidence type="ECO:0000256" key="1">
    <source>
        <dbReference type="ARBA" id="ARBA00022801"/>
    </source>
</evidence>
<evidence type="ECO:0000259" key="2">
    <source>
        <dbReference type="Pfam" id="PF00857"/>
    </source>
</evidence>
<name>A0ABT7ADB9_9HYPH</name>
<feature type="domain" description="Isochorismatase-like" evidence="2">
    <location>
        <begin position="17"/>
        <end position="156"/>
    </location>
</feature>
<organism evidence="3 4">
    <name type="scientific">Chelatococcus albus</name>
    <dbReference type="NCBI Taxonomy" id="3047466"/>
    <lineage>
        <taxon>Bacteria</taxon>
        <taxon>Pseudomonadati</taxon>
        <taxon>Pseudomonadota</taxon>
        <taxon>Alphaproteobacteria</taxon>
        <taxon>Hyphomicrobiales</taxon>
        <taxon>Chelatococcaceae</taxon>
        <taxon>Chelatococcus</taxon>
    </lineage>
</organism>
<accession>A0ABT7ADB9</accession>
<dbReference type="Proteomes" id="UP001321492">
    <property type="component" value="Unassembled WGS sequence"/>
</dbReference>
<dbReference type="RefSeq" id="WP_283739356.1">
    <property type="nucleotide sequence ID" value="NZ_JASJEV010000002.1"/>
</dbReference>
<evidence type="ECO:0000313" key="4">
    <source>
        <dbReference type="Proteomes" id="UP001321492"/>
    </source>
</evidence>
<dbReference type="EMBL" id="JASJEV010000002">
    <property type="protein sequence ID" value="MDJ1157354.1"/>
    <property type="molecule type" value="Genomic_DNA"/>
</dbReference>